<dbReference type="InterPro" id="IPR026870">
    <property type="entry name" value="Zinc_ribbon_dom"/>
</dbReference>
<feature type="transmembrane region" description="Helical" evidence="1">
    <location>
        <begin position="199"/>
        <end position="218"/>
    </location>
</feature>
<keyword evidence="1" id="KW-0812">Transmembrane</keyword>
<protein>
    <submittedName>
        <fullName evidence="3">Zinc ribbon domain-containing protein</fullName>
    </submittedName>
</protein>
<accession>A0A9D2IZJ5</accession>
<dbReference type="RefSeq" id="WP_394969262.1">
    <property type="nucleotide sequence ID" value="NZ_CALXHM010000038.1"/>
</dbReference>
<reference evidence="3" key="2">
    <citation type="submission" date="2021-04" db="EMBL/GenBank/DDBJ databases">
        <authorList>
            <person name="Gilroy R."/>
        </authorList>
    </citation>
    <scope>NUCLEOTIDE SEQUENCE</scope>
    <source>
        <strain evidence="3">ChiGjej4B4-18154</strain>
    </source>
</reference>
<gene>
    <name evidence="3" type="ORF">H9813_09655</name>
</gene>
<dbReference type="InterPro" id="IPR046283">
    <property type="entry name" value="DUF6320"/>
</dbReference>
<reference evidence="3" key="1">
    <citation type="journal article" date="2021" name="PeerJ">
        <title>Extensive microbial diversity within the chicken gut microbiome revealed by metagenomics and culture.</title>
        <authorList>
            <person name="Gilroy R."/>
            <person name="Ravi A."/>
            <person name="Getino M."/>
            <person name="Pursley I."/>
            <person name="Horton D.L."/>
            <person name="Alikhan N.F."/>
            <person name="Baker D."/>
            <person name="Gharbi K."/>
            <person name="Hall N."/>
            <person name="Watson M."/>
            <person name="Adriaenssens E.M."/>
            <person name="Foster-Nyarko E."/>
            <person name="Jarju S."/>
            <person name="Secka A."/>
            <person name="Antonio M."/>
            <person name="Oren A."/>
            <person name="Chaudhuri R.R."/>
            <person name="La Ragione R."/>
            <person name="Hildebrand F."/>
            <person name="Pallen M.J."/>
        </authorList>
    </citation>
    <scope>NUCLEOTIDE SEQUENCE</scope>
    <source>
        <strain evidence="3">ChiGjej4B4-18154</strain>
    </source>
</reference>
<evidence type="ECO:0000256" key="1">
    <source>
        <dbReference type="SAM" id="Phobius"/>
    </source>
</evidence>
<keyword evidence="1" id="KW-1133">Transmembrane helix</keyword>
<dbReference type="AlphaFoldDB" id="A0A9D2IZJ5"/>
<feature type="transmembrane region" description="Helical" evidence="1">
    <location>
        <begin position="84"/>
        <end position="104"/>
    </location>
</feature>
<keyword evidence="1" id="KW-0472">Membrane</keyword>
<evidence type="ECO:0000313" key="4">
    <source>
        <dbReference type="Proteomes" id="UP000824035"/>
    </source>
</evidence>
<proteinExistence type="predicted"/>
<evidence type="ECO:0000313" key="3">
    <source>
        <dbReference type="EMBL" id="HIZ31475.1"/>
    </source>
</evidence>
<feature type="transmembrane region" description="Helical" evidence="1">
    <location>
        <begin position="172"/>
        <end position="193"/>
    </location>
</feature>
<organism evidence="3 4">
    <name type="scientific">Candidatus Allofournierella merdipullorum</name>
    <dbReference type="NCBI Taxonomy" id="2838595"/>
    <lineage>
        <taxon>Bacteria</taxon>
        <taxon>Bacillati</taxon>
        <taxon>Bacillota</taxon>
        <taxon>Clostridia</taxon>
        <taxon>Eubacteriales</taxon>
        <taxon>Oscillospiraceae</taxon>
        <taxon>Allofournierella</taxon>
    </lineage>
</organism>
<sequence>MSYCVNCGVELDAAARACPLCGTPVINPRCPVDETAEPAFPLARREVEPVDRRSLGLLLTGMLASAAVCCCLINWLVFFPAVPWSVYVAGAAAVLWVWAALPLLARGRSVLLFLLADLAAAAGMLALIAALTDGWGWFGRLAMPILGITALLGAALGGMIARRRSGLTTAGVFFLLLILWLLALEALIDLFAFGAWQPGWSVIAAAAGLVAAVFLLIVRLRPRLREELGRRFHT</sequence>
<dbReference type="Pfam" id="PF13240">
    <property type="entry name" value="Zn_Ribbon_1"/>
    <property type="match status" value="1"/>
</dbReference>
<feature type="transmembrane region" description="Helical" evidence="1">
    <location>
        <begin position="137"/>
        <end position="160"/>
    </location>
</feature>
<feature type="transmembrane region" description="Helical" evidence="1">
    <location>
        <begin position="55"/>
        <end position="78"/>
    </location>
</feature>
<feature type="transmembrane region" description="Helical" evidence="1">
    <location>
        <begin position="111"/>
        <end position="131"/>
    </location>
</feature>
<dbReference type="Proteomes" id="UP000824035">
    <property type="component" value="Unassembled WGS sequence"/>
</dbReference>
<dbReference type="EMBL" id="DXBV01000099">
    <property type="protein sequence ID" value="HIZ31475.1"/>
    <property type="molecule type" value="Genomic_DNA"/>
</dbReference>
<feature type="domain" description="Zinc-ribbon" evidence="2">
    <location>
        <begin position="3"/>
        <end position="25"/>
    </location>
</feature>
<comment type="caution">
    <text evidence="3">The sequence shown here is derived from an EMBL/GenBank/DDBJ whole genome shotgun (WGS) entry which is preliminary data.</text>
</comment>
<evidence type="ECO:0000259" key="2">
    <source>
        <dbReference type="Pfam" id="PF13240"/>
    </source>
</evidence>
<name>A0A9D2IZJ5_9FIRM</name>
<dbReference type="Pfam" id="PF19845">
    <property type="entry name" value="DUF6320"/>
    <property type="match status" value="1"/>
</dbReference>